<dbReference type="GO" id="GO:0003700">
    <property type="term" value="F:DNA-binding transcription factor activity"/>
    <property type="evidence" value="ECO:0007669"/>
    <property type="project" value="TreeGrafter"/>
</dbReference>
<evidence type="ECO:0000313" key="8">
    <source>
        <dbReference type="EMBL" id="TXR56692.1"/>
    </source>
</evidence>
<evidence type="ECO:0000256" key="4">
    <source>
        <dbReference type="ARBA" id="ARBA00023163"/>
    </source>
</evidence>
<dbReference type="Proteomes" id="UP000321234">
    <property type="component" value="Unassembled WGS sequence"/>
</dbReference>
<dbReference type="SUPFAM" id="SSF46689">
    <property type="entry name" value="Homeodomain-like"/>
    <property type="match status" value="1"/>
</dbReference>
<dbReference type="InterPro" id="IPR050109">
    <property type="entry name" value="HTH-type_TetR-like_transc_reg"/>
</dbReference>
<accession>A0A5C8ZFQ7</accession>
<dbReference type="Pfam" id="PF13977">
    <property type="entry name" value="TetR_C_6"/>
    <property type="match status" value="1"/>
</dbReference>
<evidence type="ECO:0000256" key="5">
    <source>
        <dbReference type="PROSITE-ProRule" id="PRU00335"/>
    </source>
</evidence>
<dbReference type="PROSITE" id="PS50977">
    <property type="entry name" value="HTH_TETR_2"/>
    <property type="match status" value="1"/>
</dbReference>
<dbReference type="Gene3D" id="1.10.357.10">
    <property type="entry name" value="Tetracycline Repressor, domain 2"/>
    <property type="match status" value="1"/>
</dbReference>
<evidence type="ECO:0000259" key="7">
    <source>
        <dbReference type="PROSITE" id="PS50977"/>
    </source>
</evidence>
<dbReference type="PANTHER" id="PTHR30055:SF234">
    <property type="entry name" value="HTH-TYPE TRANSCRIPTIONAL REGULATOR BETI"/>
    <property type="match status" value="1"/>
</dbReference>
<feature type="domain" description="HTH tetR-type" evidence="7">
    <location>
        <begin position="29"/>
        <end position="89"/>
    </location>
</feature>
<keyword evidence="3 5" id="KW-0238">DNA-binding</keyword>
<name>A0A5C8ZFQ7_9ACTN</name>
<dbReference type="SUPFAM" id="SSF48498">
    <property type="entry name" value="Tetracyclin repressor-like, C-terminal domain"/>
    <property type="match status" value="1"/>
</dbReference>
<dbReference type="PANTHER" id="PTHR30055">
    <property type="entry name" value="HTH-TYPE TRANSCRIPTIONAL REGULATOR RUTR"/>
    <property type="match status" value="1"/>
</dbReference>
<keyword evidence="1" id="KW-0678">Repressor</keyword>
<dbReference type="EMBL" id="VKAC01000004">
    <property type="protein sequence ID" value="TXR56692.1"/>
    <property type="molecule type" value="Genomic_DNA"/>
</dbReference>
<keyword evidence="2" id="KW-0805">Transcription regulation</keyword>
<feature type="DNA-binding region" description="H-T-H motif" evidence="5">
    <location>
        <begin position="52"/>
        <end position="71"/>
    </location>
</feature>
<feature type="region of interest" description="Disordered" evidence="6">
    <location>
        <begin position="1"/>
        <end position="30"/>
    </location>
</feature>
<evidence type="ECO:0000256" key="1">
    <source>
        <dbReference type="ARBA" id="ARBA00022491"/>
    </source>
</evidence>
<protein>
    <submittedName>
        <fullName evidence="8">TetR family transcriptional regulator</fullName>
    </submittedName>
</protein>
<evidence type="ECO:0000256" key="6">
    <source>
        <dbReference type="SAM" id="MobiDB-lite"/>
    </source>
</evidence>
<gene>
    <name evidence="8" type="ORF">FMM08_08030</name>
</gene>
<proteinExistence type="predicted"/>
<dbReference type="GO" id="GO:0000976">
    <property type="term" value="F:transcription cis-regulatory region binding"/>
    <property type="evidence" value="ECO:0007669"/>
    <property type="project" value="TreeGrafter"/>
</dbReference>
<dbReference type="OrthoDB" id="9806334at2"/>
<dbReference type="Pfam" id="PF00440">
    <property type="entry name" value="TetR_N"/>
    <property type="match status" value="1"/>
</dbReference>
<dbReference type="InterPro" id="IPR036271">
    <property type="entry name" value="Tet_transcr_reg_TetR-rel_C_sf"/>
</dbReference>
<keyword evidence="9" id="KW-1185">Reference proteome</keyword>
<dbReference type="InterPro" id="IPR001647">
    <property type="entry name" value="HTH_TetR"/>
</dbReference>
<dbReference type="AlphaFoldDB" id="A0A5C8ZFQ7"/>
<evidence type="ECO:0000313" key="9">
    <source>
        <dbReference type="Proteomes" id="UP000321234"/>
    </source>
</evidence>
<dbReference type="InterPro" id="IPR009057">
    <property type="entry name" value="Homeodomain-like_sf"/>
</dbReference>
<dbReference type="InterPro" id="IPR039538">
    <property type="entry name" value="BetI_C"/>
</dbReference>
<evidence type="ECO:0000256" key="3">
    <source>
        <dbReference type="ARBA" id="ARBA00023125"/>
    </source>
</evidence>
<reference evidence="8 9" key="1">
    <citation type="submission" date="2019-07" db="EMBL/GenBank/DDBJ databases">
        <title>Quadrisphaera sp. strain DD2A genome sequencing and assembly.</title>
        <authorList>
            <person name="Kim I."/>
        </authorList>
    </citation>
    <scope>NUCLEOTIDE SEQUENCE [LARGE SCALE GENOMIC DNA]</scope>
    <source>
        <strain evidence="8 9">DD2A</strain>
    </source>
</reference>
<dbReference type="PRINTS" id="PR00455">
    <property type="entry name" value="HTHTETR"/>
</dbReference>
<comment type="caution">
    <text evidence="8">The sequence shown here is derived from an EMBL/GenBank/DDBJ whole genome shotgun (WGS) entry which is preliminary data.</text>
</comment>
<sequence length="216" mass="22474">MVVERRGTIGRVSPPDQHRRASGQPRRDAGGRGAVLAAVVDVLLTDGFEGVSIRRVATRAGVSIGAVQHHFPTKDAMLEAAMEHASEVVAEDVRAALAAPGPPAERLRAVVAALVGARPDQRPATVLWVARLARAEVHPPAAQRHAEEWGFLEQLLDDLLAAALPALAAAPRAQEAAALLALADGLAVAVAREPARMPPGRALAVAAAHLDRLLAG</sequence>
<organism evidence="8 9">
    <name type="scientific">Quadrisphaera setariae</name>
    <dbReference type="NCBI Taxonomy" id="2593304"/>
    <lineage>
        <taxon>Bacteria</taxon>
        <taxon>Bacillati</taxon>
        <taxon>Actinomycetota</taxon>
        <taxon>Actinomycetes</taxon>
        <taxon>Kineosporiales</taxon>
        <taxon>Kineosporiaceae</taxon>
        <taxon>Quadrisphaera</taxon>
    </lineage>
</organism>
<keyword evidence="4" id="KW-0804">Transcription</keyword>
<evidence type="ECO:0000256" key="2">
    <source>
        <dbReference type="ARBA" id="ARBA00023015"/>
    </source>
</evidence>